<dbReference type="WBParaSite" id="MCU_000052-RC">
    <property type="protein sequence ID" value="MCU_000052-RC"/>
    <property type="gene ID" value="MCU_000052"/>
</dbReference>
<evidence type="ECO:0000256" key="1">
    <source>
        <dbReference type="PROSITE-ProRule" id="PRU00103"/>
    </source>
</evidence>
<dbReference type="InterPro" id="IPR021133">
    <property type="entry name" value="HEAT_type_2"/>
</dbReference>
<dbReference type="InterPro" id="IPR011989">
    <property type="entry name" value="ARM-like"/>
</dbReference>
<keyword evidence="4" id="KW-1185">Reference proteome</keyword>
<evidence type="ECO:0000313" key="3">
    <source>
        <dbReference type="EMBL" id="VDD79132.1"/>
    </source>
</evidence>
<reference evidence="5" key="2">
    <citation type="submission" date="2019-11" db="UniProtKB">
        <authorList>
            <consortium name="WormBaseParasite"/>
        </authorList>
    </citation>
    <scope>IDENTIFICATION</scope>
</reference>
<feature type="repeat" description="HEAT" evidence="1">
    <location>
        <begin position="238"/>
        <end position="274"/>
    </location>
</feature>
<dbReference type="OrthoDB" id="409644at2759"/>
<dbReference type="AlphaFoldDB" id="A0A0R3UDX2"/>
<sequence length="372" mass="41754">MYRNRRIVLNSRISLNPPPNIDPTKATLAYGRLAISRLNRELKDETLLIRQRSVRALCDYLHDPEHISEAVHEGVISTLKTLLKDPDVPCRAIATECFVVLNQHSIGREAFINTKVLDVMKLLFSSYEPNIVRLNAHRSIELLVLNPMYTQVLVDADLIPLLLSCLEREFVEIKIIILETLNKCLALDSDAGLNANGMQVFTKLLSYHDMTVRHKSAQAILRLAVNNRGKQQAIEKETIPKLVNLLLDEDSEVRASAAGALAFISVITPGRYATLNANAIPNLLRCLLSPNSRVRVNSLKALACIAEAPEGRRVLQTALQQIECMMDDENAGVRKHAKITADVIKWKPWDLGPRCQKVPTEPKPCNCKNIYY</sequence>
<evidence type="ECO:0000313" key="4">
    <source>
        <dbReference type="Proteomes" id="UP000267029"/>
    </source>
</evidence>
<dbReference type="Pfam" id="PF13646">
    <property type="entry name" value="HEAT_2"/>
    <property type="match status" value="1"/>
</dbReference>
<feature type="repeat" description="ARM" evidence="2">
    <location>
        <begin position="237"/>
        <end position="279"/>
    </location>
</feature>
<proteinExistence type="predicted"/>
<dbReference type="InterPro" id="IPR016024">
    <property type="entry name" value="ARM-type_fold"/>
</dbReference>
<dbReference type="InterPro" id="IPR000225">
    <property type="entry name" value="Armadillo"/>
</dbReference>
<protein>
    <submittedName>
        <fullName evidence="5">Adaptin_N domain-containing protein</fullName>
    </submittedName>
</protein>
<evidence type="ECO:0000256" key="2">
    <source>
        <dbReference type="PROSITE-ProRule" id="PRU00259"/>
    </source>
</evidence>
<gene>
    <name evidence="3" type="ORF">MCOS_LOCUS5135</name>
</gene>
<dbReference type="PROSITE" id="PS50077">
    <property type="entry name" value="HEAT_REPEAT"/>
    <property type="match status" value="1"/>
</dbReference>
<dbReference type="PANTHER" id="PTHR15599">
    <property type="entry name" value="RTDR1"/>
    <property type="match status" value="1"/>
</dbReference>
<dbReference type="SUPFAM" id="SSF48371">
    <property type="entry name" value="ARM repeat"/>
    <property type="match status" value="1"/>
</dbReference>
<evidence type="ECO:0000313" key="5">
    <source>
        <dbReference type="WBParaSite" id="MCU_000052-RC"/>
    </source>
</evidence>
<organism evidence="3 4">
    <name type="scientific">Mesocestoides corti</name>
    <name type="common">Flatworm</name>
    <dbReference type="NCBI Taxonomy" id="53468"/>
    <lineage>
        <taxon>Eukaryota</taxon>
        <taxon>Metazoa</taxon>
        <taxon>Spiralia</taxon>
        <taxon>Lophotrochozoa</taxon>
        <taxon>Platyhelminthes</taxon>
        <taxon>Cestoda</taxon>
        <taxon>Eucestoda</taxon>
        <taxon>Cyclophyllidea</taxon>
        <taxon>Mesocestoididae</taxon>
        <taxon>Mesocestoides</taxon>
    </lineage>
</organism>
<name>A0A0R3UDX2_MESCO</name>
<dbReference type="PANTHER" id="PTHR15599:SF1">
    <property type="entry name" value="RADIAL SPOKE HEAD 14 HOMOLOG"/>
    <property type="match status" value="1"/>
</dbReference>
<dbReference type="Proteomes" id="UP000267029">
    <property type="component" value="Unassembled WGS sequence"/>
</dbReference>
<dbReference type="STRING" id="53468.A0A0R3UDX2"/>
<dbReference type="PROSITE" id="PS50176">
    <property type="entry name" value="ARM_REPEAT"/>
    <property type="match status" value="1"/>
</dbReference>
<accession>A0A0R3UDX2</accession>
<dbReference type="Gene3D" id="1.25.10.10">
    <property type="entry name" value="Leucine-rich Repeat Variant"/>
    <property type="match status" value="2"/>
</dbReference>
<reference evidence="3 4" key="1">
    <citation type="submission" date="2018-10" db="EMBL/GenBank/DDBJ databases">
        <authorList>
            <consortium name="Pathogen Informatics"/>
        </authorList>
    </citation>
    <scope>NUCLEOTIDE SEQUENCE [LARGE SCALE GENOMIC DNA]</scope>
</reference>
<dbReference type="EMBL" id="UXSR01005181">
    <property type="protein sequence ID" value="VDD79132.1"/>
    <property type="molecule type" value="Genomic_DNA"/>
</dbReference>
<dbReference type="SMART" id="SM00185">
    <property type="entry name" value="ARM"/>
    <property type="match status" value="4"/>
</dbReference>
<dbReference type="InterPro" id="IPR042856">
    <property type="entry name" value="RSP14"/>
</dbReference>